<dbReference type="GO" id="GO:0004364">
    <property type="term" value="F:glutathione transferase activity"/>
    <property type="evidence" value="ECO:0007669"/>
    <property type="project" value="UniProtKB-UniRule"/>
</dbReference>
<evidence type="ECO:0000313" key="7">
    <source>
        <dbReference type="EMBL" id="CAG2244304.1"/>
    </source>
</evidence>
<dbReference type="InterPro" id="IPR014440">
    <property type="entry name" value="HCCAis_GSTk"/>
</dbReference>
<dbReference type="InterPro" id="IPR051924">
    <property type="entry name" value="GST_Kappa/NadH"/>
</dbReference>
<dbReference type="FunFam" id="3.40.30.10:FF:000096">
    <property type="entry name" value="Glutathione S-transferase kappa"/>
    <property type="match status" value="1"/>
</dbReference>
<dbReference type="GO" id="GO:0005777">
    <property type="term" value="C:peroxisome"/>
    <property type="evidence" value="ECO:0007669"/>
    <property type="project" value="TreeGrafter"/>
</dbReference>
<proteinExistence type="inferred from homology"/>
<dbReference type="EMBL" id="CAJPWZ010002731">
    <property type="protein sequence ID" value="CAG2244304.1"/>
    <property type="molecule type" value="Genomic_DNA"/>
</dbReference>
<feature type="domain" description="DSBA-like thioredoxin" evidence="6">
    <location>
        <begin position="8"/>
        <end position="218"/>
    </location>
</feature>
<dbReference type="InterPro" id="IPR001853">
    <property type="entry name" value="DSBA-like_thioredoxin_dom"/>
</dbReference>
<dbReference type="Gene3D" id="3.40.30.10">
    <property type="entry name" value="Glutaredoxin"/>
    <property type="match status" value="1"/>
</dbReference>
<keyword evidence="8" id="KW-1185">Reference proteome</keyword>
<comment type="caution">
    <text evidence="7">The sequence shown here is derived from an EMBL/GenBank/DDBJ whole genome shotgun (WGS) entry which is preliminary data.</text>
</comment>
<gene>
    <name evidence="7" type="ORF">MEDL_56366</name>
</gene>
<organism evidence="7 8">
    <name type="scientific">Mytilus edulis</name>
    <name type="common">Blue mussel</name>
    <dbReference type="NCBI Taxonomy" id="6550"/>
    <lineage>
        <taxon>Eukaryota</taxon>
        <taxon>Metazoa</taxon>
        <taxon>Spiralia</taxon>
        <taxon>Lophotrochozoa</taxon>
        <taxon>Mollusca</taxon>
        <taxon>Bivalvia</taxon>
        <taxon>Autobranchia</taxon>
        <taxon>Pteriomorphia</taxon>
        <taxon>Mytilida</taxon>
        <taxon>Mytiloidea</taxon>
        <taxon>Mytilidae</taxon>
        <taxon>Mytilinae</taxon>
        <taxon>Mytilus</taxon>
    </lineage>
</organism>
<dbReference type="PIRSF" id="PIRSF006386">
    <property type="entry name" value="HCCAis_GSTk"/>
    <property type="match status" value="1"/>
</dbReference>
<name>A0A8S3UEG8_MYTED</name>
<evidence type="ECO:0000256" key="1">
    <source>
        <dbReference type="ARBA" id="ARBA00006494"/>
    </source>
</evidence>
<dbReference type="InterPro" id="IPR036249">
    <property type="entry name" value="Thioredoxin-like_sf"/>
</dbReference>
<dbReference type="GO" id="GO:0005739">
    <property type="term" value="C:mitochondrion"/>
    <property type="evidence" value="ECO:0007669"/>
    <property type="project" value="TreeGrafter"/>
</dbReference>
<dbReference type="Proteomes" id="UP000683360">
    <property type="component" value="Unassembled WGS sequence"/>
</dbReference>
<comment type="similarity">
    <text evidence="1 4">Belongs to the GST superfamily. Kappa family.</text>
</comment>
<dbReference type="GO" id="GO:0006749">
    <property type="term" value="P:glutathione metabolic process"/>
    <property type="evidence" value="ECO:0007669"/>
    <property type="project" value="TreeGrafter"/>
</dbReference>
<comment type="catalytic activity">
    <reaction evidence="3 4">
        <text>RX + glutathione = an S-substituted glutathione + a halide anion + H(+)</text>
        <dbReference type="Rhea" id="RHEA:16437"/>
        <dbReference type="ChEBI" id="CHEBI:15378"/>
        <dbReference type="ChEBI" id="CHEBI:16042"/>
        <dbReference type="ChEBI" id="CHEBI:17792"/>
        <dbReference type="ChEBI" id="CHEBI:57925"/>
        <dbReference type="ChEBI" id="CHEBI:90779"/>
        <dbReference type="EC" id="2.5.1.18"/>
    </reaction>
</comment>
<evidence type="ECO:0000256" key="3">
    <source>
        <dbReference type="ARBA" id="ARBA00047960"/>
    </source>
</evidence>
<dbReference type="AlphaFoldDB" id="A0A8S3UEG8"/>
<feature type="active site" description="Nucleophile" evidence="5">
    <location>
        <position position="17"/>
    </location>
</feature>
<dbReference type="EC" id="2.5.1.18" evidence="4"/>
<evidence type="ECO:0000256" key="4">
    <source>
        <dbReference type="PIRNR" id="PIRNR006386"/>
    </source>
</evidence>
<dbReference type="SUPFAM" id="SSF52833">
    <property type="entry name" value="Thioredoxin-like"/>
    <property type="match status" value="1"/>
</dbReference>
<evidence type="ECO:0000259" key="6">
    <source>
        <dbReference type="Pfam" id="PF01323"/>
    </source>
</evidence>
<dbReference type="PANTHER" id="PTHR42943:SF2">
    <property type="entry name" value="GLUTATHIONE S-TRANSFERASE KAPPA 1"/>
    <property type="match status" value="1"/>
</dbReference>
<evidence type="ECO:0000256" key="2">
    <source>
        <dbReference type="ARBA" id="ARBA00022679"/>
    </source>
</evidence>
<sequence length="235" mass="26759">MAAPMKKTVELFYDVVSPYSWIAFEVLTRYKSVWGNMDLKLRPFFLGGVMNESCVMNESSNRPPAMVPAKGAYMMKYDIPRLGTYYQVPIKIPKNPSEVMFEKGSLTAMRFITAVDIDHPECTENLSRELWMRAWCRDEGIFNQNDFLEAAKKVGISEEIAKNALARIKDDDVKNRLKKNTTEALNYGTFGAPTIIAHVNNKPELVFGSDRFPILAMLLDEEWKGPQAELSKCKL</sequence>
<evidence type="ECO:0000313" key="8">
    <source>
        <dbReference type="Proteomes" id="UP000683360"/>
    </source>
</evidence>
<dbReference type="Pfam" id="PF01323">
    <property type="entry name" value="DSBA"/>
    <property type="match status" value="1"/>
</dbReference>
<reference evidence="7" key="1">
    <citation type="submission" date="2021-03" db="EMBL/GenBank/DDBJ databases">
        <authorList>
            <person name="Bekaert M."/>
        </authorList>
    </citation>
    <scope>NUCLEOTIDE SEQUENCE</scope>
</reference>
<dbReference type="PANTHER" id="PTHR42943">
    <property type="entry name" value="GLUTATHIONE S-TRANSFERASE KAPPA"/>
    <property type="match status" value="1"/>
</dbReference>
<dbReference type="GO" id="GO:0004602">
    <property type="term" value="F:glutathione peroxidase activity"/>
    <property type="evidence" value="ECO:0007669"/>
    <property type="project" value="TreeGrafter"/>
</dbReference>
<accession>A0A8S3UEG8</accession>
<keyword evidence="2 4" id="KW-0808">Transferase</keyword>
<dbReference type="OrthoDB" id="4664297at2759"/>
<evidence type="ECO:0000256" key="5">
    <source>
        <dbReference type="PIRSR" id="PIRSR006386-1"/>
    </source>
</evidence>
<protein>
    <recommendedName>
        <fullName evidence="4">Glutathione S-transferase kappa</fullName>
        <ecNumber evidence="4">2.5.1.18</ecNumber>
    </recommendedName>
</protein>